<accession>A0A4V1KJC4</accession>
<evidence type="ECO:0000256" key="1">
    <source>
        <dbReference type="SAM" id="Phobius"/>
    </source>
</evidence>
<proteinExistence type="predicted"/>
<gene>
    <name evidence="2" type="ORF">EK403_08915</name>
</gene>
<evidence type="ECO:0000313" key="3">
    <source>
        <dbReference type="Proteomes" id="UP000289708"/>
    </source>
</evidence>
<sequence>MAAPGETSSAFGLAEDDDPRIRRVYQRLKVLTIVAALTMGVGFLAVMSVIAYRVVKAPPRAAAAAPKVLALPAGAKVLSTTADGGRLLVTIEAGGRTVVHVFDAGTLAETGRLDITPAPGAPPLR</sequence>
<keyword evidence="3" id="KW-1185">Reference proteome</keyword>
<keyword evidence="1" id="KW-1133">Transmembrane helix</keyword>
<name>A0A4V1KJC4_9HYPH</name>
<dbReference type="OrthoDB" id="8445843at2"/>
<dbReference type="AlphaFoldDB" id="A0A4V1KJC4"/>
<reference evidence="2 3" key="1">
    <citation type="submission" date="2018-12" db="EMBL/GenBank/DDBJ databases">
        <title>bacterium Hansschlegelia zhihuaiae S113.</title>
        <authorList>
            <person name="He J."/>
        </authorList>
    </citation>
    <scope>NUCLEOTIDE SEQUENCE [LARGE SCALE GENOMIC DNA]</scope>
    <source>
        <strain evidence="2 3">S 113</strain>
    </source>
</reference>
<keyword evidence="1" id="KW-0472">Membrane</keyword>
<dbReference type="InterPro" id="IPR045519">
    <property type="entry name" value="DUF6476"/>
</dbReference>
<organism evidence="2 3">
    <name type="scientific">Hansschlegelia zhihuaiae</name>
    <dbReference type="NCBI Taxonomy" id="405005"/>
    <lineage>
        <taxon>Bacteria</taxon>
        <taxon>Pseudomonadati</taxon>
        <taxon>Pseudomonadota</taxon>
        <taxon>Alphaproteobacteria</taxon>
        <taxon>Hyphomicrobiales</taxon>
        <taxon>Methylopilaceae</taxon>
        <taxon>Hansschlegelia</taxon>
    </lineage>
</organism>
<keyword evidence="1" id="KW-0812">Transmembrane</keyword>
<dbReference type="RefSeq" id="WP_128777148.1">
    <property type="nucleotide sequence ID" value="NZ_RYFI01000007.1"/>
</dbReference>
<feature type="transmembrane region" description="Helical" evidence="1">
    <location>
        <begin position="30"/>
        <end position="52"/>
    </location>
</feature>
<evidence type="ECO:0008006" key="4">
    <source>
        <dbReference type="Google" id="ProtNLM"/>
    </source>
</evidence>
<comment type="caution">
    <text evidence="2">The sequence shown here is derived from an EMBL/GenBank/DDBJ whole genome shotgun (WGS) entry which is preliminary data.</text>
</comment>
<protein>
    <recommendedName>
        <fullName evidence="4">Fimbrial protein</fullName>
    </recommendedName>
</protein>
<dbReference type="EMBL" id="RYFI01000007">
    <property type="protein sequence ID" value="RXF73702.1"/>
    <property type="molecule type" value="Genomic_DNA"/>
</dbReference>
<dbReference type="Proteomes" id="UP000289708">
    <property type="component" value="Unassembled WGS sequence"/>
</dbReference>
<evidence type="ECO:0000313" key="2">
    <source>
        <dbReference type="EMBL" id="RXF73702.1"/>
    </source>
</evidence>
<dbReference type="Pfam" id="PF20082">
    <property type="entry name" value="DUF6476"/>
    <property type="match status" value="1"/>
</dbReference>